<evidence type="ECO:0000256" key="1">
    <source>
        <dbReference type="ARBA" id="ARBA00007867"/>
    </source>
</evidence>
<dbReference type="EC" id="2.5.1.16" evidence="4"/>
<dbReference type="PROSITE" id="PS51006">
    <property type="entry name" value="PABS_2"/>
    <property type="match status" value="1"/>
</dbReference>
<protein>
    <submittedName>
        <fullName evidence="4">Spermidine synthase</fullName>
        <ecNumber evidence="4">2.5.1.16</ecNumber>
    </submittedName>
</protein>
<evidence type="ECO:0000259" key="3">
    <source>
        <dbReference type="PROSITE" id="PS51006"/>
    </source>
</evidence>
<keyword evidence="2 4" id="KW-0808">Transferase</keyword>
<dbReference type="Gene3D" id="2.30.140.10">
    <property type="entry name" value="Spermidine synthase, tetramerisation domain"/>
    <property type="match status" value="1"/>
</dbReference>
<name>A0A3B0YWE0_9ZZZZ</name>
<accession>A0A3B0YWE0</accession>
<feature type="domain" description="PABS" evidence="3">
    <location>
        <begin position="5"/>
        <end position="241"/>
    </location>
</feature>
<dbReference type="GO" id="GO:0004766">
    <property type="term" value="F:spermidine synthase activity"/>
    <property type="evidence" value="ECO:0007669"/>
    <property type="project" value="UniProtKB-EC"/>
</dbReference>
<dbReference type="HAMAP" id="MF_00198">
    <property type="entry name" value="Spermidine_synth"/>
    <property type="match status" value="1"/>
</dbReference>
<dbReference type="NCBIfam" id="TIGR00417">
    <property type="entry name" value="speE"/>
    <property type="match status" value="1"/>
</dbReference>
<dbReference type="InterPro" id="IPR001045">
    <property type="entry name" value="Spermi_synthase"/>
</dbReference>
<dbReference type="Pfam" id="PF17284">
    <property type="entry name" value="Spermine_synt_N"/>
    <property type="match status" value="1"/>
</dbReference>
<gene>
    <name evidence="4" type="ORF">MNBD_GAMMA16-1216</name>
</gene>
<evidence type="ECO:0000256" key="2">
    <source>
        <dbReference type="ARBA" id="ARBA00022679"/>
    </source>
</evidence>
<proteinExistence type="inferred from homology"/>
<sequence length="290" mass="33343">MPINDNWFTERCSASGTAFSLKIKNKLHEETTNFQCIEIYETEKFGNLMVIDGFIMLTQRDNFIYHEMMSHPVLFTHPKPQRVVVIGGGDCGTMREVLKHNNVQEVWQIEIDERVTRLSEQYFPELCESNKDSRANFFFGDGIKWMTEVESNSLDVIIIDSTDPIGPAEGLFSTPFYRSCIKALKDDGIVIQQSESPLIHLDILTSMHKEMKQAGFKNTKTLHYPQCVYPSGWWSATMASYSNPLNTIRRDAKTFSFEANYYNYGIHAGALSLPTYLQNKLTDNTSEYHR</sequence>
<dbReference type="InterPro" id="IPR035246">
    <property type="entry name" value="Spermidine_synt_N"/>
</dbReference>
<dbReference type="InterPro" id="IPR037163">
    <property type="entry name" value="Spermidine_synt_N_sf"/>
</dbReference>
<evidence type="ECO:0000313" key="4">
    <source>
        <dbReference type="EMBL" id="VAW83711.1"/>
    </source>
</evidence>
<organism evidence="4">
    <name type="scientific">hydrothermal vent metagenome</name>
    <dbReference type="NCBI Taxonomy" id="652676"/>
    <lineage>
        <taxon>unclassified sequences</taxon>
        <taxon>metagenomes</taxon>
        <taxon>ecological metagenomes</taxon>
    </lineage>
</organism>
<dbReference type="GO" id="GO:0008295">
    <property type="term" value="P:spermidine biosynthetic process"/>
    <property type="evidence" value="ECO:0007669"/>
    <property type="project" value="TreeGrafter"/>
</dbReference>
<reference evidence="4" key="1">
    <citation type="submission" date="2018-06" db="EMBL/GenBank/DDBJ databases">
        <authorList>
            <person name="Zhirakovskaya E."/>
        </authorList>
    </citation>
    <scope>NUCLEOTIDE SEQUENCE</scope>
</reference>
<dbReference type="Pfam" id="PF01564">
    <property type="entry name" value="Spermine_synth"/>
    <property type="match status" value="1"/>
</dbReference>
<dbReference type="InterPro" id="IPR029063">
    <property type="entry name" value="SAM-dependent_MTases_sf"/>
</dbReference>
<comment type="similarity">
    <text evidence="1">Belongs to the spermidine/spermine synthase family.</text>
</comment>
<dbReference type="PANTHER" id="PTHR11558">
    <property type="entry name" value="SPERMIDINE/SPERMINE SYNTHASE"/>
    <property type="match status" value="1"/>
</dbReference>
<dbReference type="PANTHER" id="PTHR11558:SF11">
    <property type="entry name" value="SPERMIDINE SYNTHASE"/>
    <property type="match status" value="1"/>
</dbReference>
<dbReference type="InterPro" id="IPR030374">
    <property type="entry name" value="PABS"/>
</dbReference>
<dbReference type="GO" id="GO:0005829">
    <property type="term" value="C:cytosol"/>
    <property type="evidence" value="ECO:0007669"/>
    <property type="project" value="TreeGrafter"/>
</dbReference>
<dbReference type="NCBIfam" id="NF002010">
    <property type="entry name" value="PRK00811.1"/>
    <property type="match status" value="1"/>
</dbReference>
<dbReference type="AlphaFoldDB" id="A0A3B0YWE0"/>
<dbReference type="Gene3D" id="3.40.50.150">
    <property type="entry name" value="Vaccinia Virus protein VP39"/>
    <property type="match status" value="1"/>
</dbReference>
<dbReference type="EMBL" id="UOFO01000022">
    <property type="protein sequence ID" value="VAW83711.1"/>
    <property type="molecule type" value="Genomic_DNA"/>
</dbReference>
<dbReference type="SUPFAM" id="SSF53335">
    <property type="entry name" value="S-adenosyl-L-methionine-dependent methyltransferases"/>
    <property type="match status" value="1"/>
</dbReference>